<feature type="domain" description="Ig-like" evidence="2">
    <location>
        <begin position="26"/>
        <end position="130"/>
    </location>
</feature>
<dbReference type="AlphaFoldDB" id="A0A2T7PMY4"/>
<feature type="transmembrane region" description="Helical" evidence="1">
    <location>
        <begin position="21"/>
        <end position="42"/>
    </location>
</feature>
<dbReference type="InterPro" id="IPR013783">
    <property type="entry name" value="Ig-like_fold"/>
</dbReference>
<dbReference type="Proteomes" id="UP000245119">
    <property type="component" value="Linkage Group LG3"/>
</dbReference>
<dbReference type="InterPro" id="IPR036179">
    <property type="entry name" value="Ig-like_dom_sf"/>
</dbReference>
<dbReference type="OrthoDB" id="6152887at2759"/>
<keyword evidence="1" id="KW-1133">Transmembrane helix</keyword>
<organism evidence="3 4">
    <name type="scientific">Pomacea canaliculata</name>
    <name type="common">Golden apple snail</name>
    <dbReference type="NCBI Taxonomy" id="400727"/>
    <lineage>
        <taxon>Eukaryota</taxon>
        <taxon>Metazoa</taxon>
        <taxon>Spiralia</taxon>
        <taxon>Lophotrochozoa</taxon>
        <taxon>Mollusca</taxon>
        <taxon>Gastropoda</taxon>
        <taxon>Caenogastropoda</taxon>
        <taxon>Architaenioglossa</taxon>
        <taxon>Ampullarioidea</taxon>
        <taxon>Ampullariidae</taxon>
        <taxon>Pomacea</taxon>
    </lineage>
</organism>
<dbReference type="SUPFAM" id="SSF48726">
    <property type="entry name" value="Immunoglobulin"/>
    <property type="match status" value="1"/>
</dbReference>
<gene>
    <name evidence="3" type="ORF">C0Q70_06058</name>
</gene>
<evidence type="ECO:0000259" key="2">
    <source>
        <dbReference type="PROSITE" id="PS50835"/>
    </source>
</evidence>
<feature type="transmembrane region" description="Helical" evidence="1">
    <location>
        <begin position="157"/>
        <end position="178"/>
    </location>
</feature>
<accession>A0A2T7PMY4</accession>
<reference evidence="3 4" key="1">
    <citation type="submission" date="2018-04" db="EMBL/GenBank/DDBJ databases">
        <title>The genome of golden apple snail Pomacea canaliculata provides insight into stress tolerance and invasive adaptation.</title>
        <authorList>
            <person name="Liu C."/>
            <person name="Liu B."/>
            <person name="Ren Y."/>
            <person name="Zhang Y."/>
            <person name="Wang H."/>
            <person name="Li S."/>
            <person name="Jiang F."/>
            <person name="Yin L."/>
            <person name="Zhang G."/>
            <person name="Qian W."/>
            <person name="Fan W."/>
        </authorList>
    </citation>
    <scope>NUCLEOTIDE SEQUENCE [LARGE SCALE GENOMIC DNA]</scope>
    <source>
        <strain evidence="3">SZHN2017</strain>
        <tissue evidence="3">Muscle</tissue>
    </source>
</reference>
<dbReference type="Gene3D" id="2.60.40.10">
    <property type="entry name" value="Immunoglobulins"/>
    <property type="match status" value="1"/>
</dbReference>
<keyword evidence="1" id="KW-0472">Membrane</keyword>
<dbReference type="CDD" id="cd00096">
    <property type="entry name" value="Ig"/>
    <property type="match status" value="1"/>
</dbReference>
<dbReference type="EMBL" id="PZQS01000003">
    <property type="protein sequence ID" value="PVD34781.1"/>
    <property type="molecule type" value="Genomic_DNA"/>
</dbReference>
<protein>
    <recommendedName>
        <fullName evidence="2">Ig-like domain-containing protein</fullName>
    </recommendedName>
</protein>
<keyword evidence="1" id="KW-0812">Transmembrane</keyword>
<dbReference type="PROSITE" id="PS50835">
    <property type="entry name" value="IG_LIKE"/>
    <property type="match status" value="1"/>
</dbReference>
<proteinExistence type="predicted"/>
<keyword evidence="4" id="KW-1185">Reference proteome</keyword>
<name>A0A2T7PMY4_POMCA</name>
<sequence length="239" mass="27184">MGKRQQQTVYLTTPSRQSVRVFTMSPEAVVQVLLLVTGLAAAQEPQWGFQSYLDEDFTVVCNDSSLILEPYNFVVWETPVGDLIEINTLDKYVVSNVGKVINMHLTIKNVQEADKGVYLCHVYTDAQKIQKRGRMLRGLNIGGPMYREPFDEYRDHLMVGGICALILLVPLMTLCLLYKFRYQSKEVLAAKREARLMAMARHHQLQNGLSDQGTEFSTMSEGGEINHVYTNYDEKSTHL</sequence>
<evidence type="ECO:0000256" key="1">
    <source>
        <dbReference type="SAM" id="Phobius"/>
    </source>
</evidence>
<comment type="caution">
    <text evidence="3">The sequence shown here is derived from an EMBL/GenBank/DDBJ whole genome shotgun (WGS) entry which is preliminary data.</text>
</comment>
<dbReference type="InterPro" id="IPR007110">
    <property type="entry name" value="Ig-like_dom"/>
</dbReference>
<evidence type="ECO:0000313" key="4">
    <source>
        <dbReference type="Proteomes" id="UP000245119"/>
    </source>
</evidence>
<evidence type="ECO:0000313" key="3">
    <source>
        <dbReference type="EMBL" id="PVD34781.1"/>
    </source>
</evidence>